<evidence type="ECO:0000256" key="1">
    <source>
        <dbReference type="ARBA" id="ARBA00022722"/>
    </source>
</evidence>
<keyword evidence="1" id="KW-0540">Nuclease</keyword>
<dbReference type="PANTHER" id="PTHR41286">
    <property type="entry name" value="HNH NUCLEASE YAJD-RELATED"/>
    <property type="match status" value="1"/>
</dbReference>
<evidence type="ECO:0000313" key="7">
    <source>
        <dbReference type="Proteomes" id="UP000013638"/>
    </source>
</evidence>
<gene>
    <name evidence="6" type="ORF">WOU_00262</name>
</gene>
<dbReference type="AlphaFoldDB" id="R3IE55"/>
<organism evidence="6 7">
    <name type="scientific">Enterococcus faecalis ATCC 6055</name>
    <dbReference type="NCBI Taxonomy" id="1169311"/>
    <lineage>
        <taxon>Bacteria</taxon>
        <taxon>Bacillati</taxon>
        <taxon>Bacillota</taxon>
        <taxon>Bacilli</taxon>
        <taxon>Lactobacillales</taxon>
        <taxon>Enterococcaceae</taxon>
        <taxon>Enterococcus</taxon>
    </lineage>
</organism>
<dbReference type="HOGENOM" id="CLU_108879_9_1_9"/>
<dbReference type="InterPro" id="IPR003615">
    <property type="entry name" value="HNH_nuc"/>
</dbReference>
<feature type="domain" description="HNH nuclease" evidence="5">
    <location>
        <begin position="29"/>
        <end position="85"/>
    </location>
</feature>
<dbReference type="SMART" id="SM00507">
    <property type="entry name" value="HNHc"/>
    <property type="match status" value="1"/>
</dbReference>
<evidence type="ECO:0000259" key="5">
    <source>
        <dbReference type="SMART" id="SM00507"/>
    </source>
</evidence>
<name>R3IE55_ENTFL</name>
<dbReference type="GO" id="GO:0008270">
    <property type="term" value="F:zinc ion binding"/>
    <property type="evidence" value="ECO:0007669"/>
    <property type="project" value="InterPro"/>
</dbReference>
<dbReference type="GO" id="GO:0004519">
    <property type="term" value="F:endonuclease activity"/>
    <property type="evidence" value="ECO:0007669"/>
    <property type="project" value="InterPro"/>
</dbReference>
<sequence>MDNQTIKWLRKLIDDNRMIPFYKSKEWRKIRLEALKRDNYECQECKRKGKYSRAQNVHHIKEVKLYPEKALELNNLESICIVCHNKEHNRFGTYGNKNKIKQFANFDSKECW</sequence>
<protein>
    <recommendedName>
        <fullName evidence="4">Putative HNH nuclease YajD</fullName>
    </recommendedName>
</protein>
<accession>R3IE55</accession>
<dbReference type="CDD" id="cd00085">
    <property type="entry name" value="HNHc"/>
    <property type="match status" value="1"/>
</dbReference>
<keyword evidence="2" id="KW-0378">Hydrolase</keyword>
<dbReference type="EMBL" id="ASDZ01000004">
    <property type="protein sequence ID" value="EOK16142.1"/>
    <property type="molecule type" value="Genomic_DNA"/>
</dbReference>
<reference evidence="6 7" key="1">
    <citation type="submission" date="2013-02" db="EMBL/GenBank/DDBJ databases">
        <title>The Genome Sequence of Enterococcus faecalis ATCC_6055.</title>
        <authorList>
            <consortium name="The Broad Institute Genome Sequencing Platform"/>
            <consortium name="The Broad Institute Genome Sequencing Center for Infectious Disease"/>
            <person name="Earl A.M."/>
            <person name="Gilmore M.S."/>
            <person name="Lebreton F."/>
            <person name="Walker B."/>
            <person name="Young S.K."/>
            <person name="Zeng Q."/>
            <person name="Gargeya S."/>
            <person name="Fitzgerald M."/>
            <person name="Haas B."/>
            <person name="Abouelleil A."/>
            <person name="Alvarado L."/>
            <person name="Arachchi H.M."/>
            <person name="Berlin A.M."/>
            <person name="Chapman S.B."/>
            <person name="Dewar J."/>
            <person name="Goldberg J."/>
            <person name="Griggs A."/>
            <person name="Gujja S."/>
            <person name="Hansen M."/>
            <person name="Howarth C."/>
            <person name="Imamovic A."/>
            <person name="Larimer J."/>
            <person name="McCowan C."/>
            <person name="Murphy C."/>
            <person name="Neiman D."/>
            <person name="Pearson M."/>
            <person name="Priest M."/>
            <person name="Roberts A."/>
            <person name="Saif S."/>
            <person name="Shea T."/>
            <person name="Sisk P."/>
            <person name="Sykes S."/>
            <person name="Wortman J."/>
            <person name="Nusbaum C."/>
            <person name="Birren B."/>
        </authorList>
    </citation>
    <scope>NUCLEOTIDE SEQUENCE [LARGE SCALE GENOMIC DNA]</scope>
    <source>
        <strain evidence="6 7">ATCC 6055</strain>
    </source>
</reference>
<dbReference type="GO" id="GO:0016787">
    <property type="term" value="F:hydrolase activity"/>
    <property type="evidence" value="ECO:0007669"/>
    <property type="project" value="UniProtKB-KW"/>
</dbReference>
<evidence type="ECO:0000256" key="3">
    <source>
        <dbReference type="ARBA" id="ARBA00038412"/>
    </source>
</evidence>
<dbReference type="PATRIC" id="fig|1169311.3.peg.259"/>
<dbReference type="Pfam" id="PF01844">
    <property type="entry name" value="HNH"/>
    <property type="match status" value="1"/>
</dbReference>
<comment type="caution">
    <text evidence="6">The sequence shown here is derived from an EMBL/GenBank/DDBJ whole genome shotgun (WGS) entry which is preliminary data.</text>
</comment>
<dbReference type="GO" id="GO:0003676">
    <property type="term" value="F:nucleic acid binding"/>
    <property type="evidence" value="ECO:0007669"/>
    <property type="project" value="InterPro"/>
</dbReference>
<dbReference type="Gene3D" id="1.10.30.50">
    <property type="match status" value="1"/>
</dbReference>
<dbReference type="GO" id="GO:0005829">
    <property type="term" value="C:cytosol"/>
    <property type="evidence" value="ECO:0007669"/>
    <property type="project" value="TreeGrafter"/>
</dbReference>
<dbReference type="Proteomes" id="UP000013638">
    <property type="component" value="Unassembled WGS sequence"/>
</dbReference>
<dbReference type="PANTHER" id="PTHR41286:SF1">
    <property type="entry name" value="HNH NUCLEASE YAJD-RELATED"/>
    <property type="match status" value="1"/>
</dbReference>
<comment type="similarity">
    <text evidence="3">Belongs to the HNH nuclease family.</text>
</comment>
<evidence type="ECO:0000313" key="6">
    <source>
        <dbReference type="EMBL" id="EOK16142.1"/>
    </source>
</evidence>
<dbReference type="InterPro" id="IPR002711">
    <property type="entry name" value="HNH"/>
</dbReference>
<proteinExistence type="inferred from homology"/>
<evidence type="ECO:0000256" key="4">
    <source>
        <dbReference type="ARBA" id="ARBA00040194"/>
    </source>
</evidence>
<dbReference type="RefSeq" id="WP_010783985.1">
    <property type="nucleotide sequence ID" value="NZ_KB944840.1"/>
</dbReference>
<evidence type="ECO:0000256" key="2">
    <source>
        <dbReference type="ARBA" id="ARBA00022801"/>
    </source>
</evidence>